<reference evidence="10" key="1">
    <citation type="submission" date="2023-03" db="EMBL/GenBank/DDBJ databases">
        <title>Mating type loci evolution in Malassezia.</title>
        <authorList>
            <person name="Coelho M.A."/>
        </authorList>
    </citation>
    <scope>NUCLEOTIDE SEQUENCE</scope>
    <source>
        <strain evidence="10">CBS 11721</strain>
    </source>
</reference>
<dbReference type="InterPro" id="IPR022708">
    <property type="entry name" value="Atg1-like_tMIT"/>
</dbReference>
<dbReference type="FunFam" id="3.30.200.20:FF:000042">
    <property type="entry name" value="Aurora kinase A"/>
    <property type="match status" value="1"/>
</dbReference>
<keyword evidence="10" id="KW-0723">Serine/threonine-protein kinase</keyword>
<accession>A0AAF0J655</accession>
<evidence type="ECO:0000313" key="11">
    <source>
        <dbReference type="Proteomes" id="UP001219933"/>
    </source>
</evidence>
<dbReference type="SMART" id="SM00220">
    <property type="entry name" value="S_TKc"/>
    <property type="match status" value="1"/>
</dbReference>
<dbReference type="PROSITE" id="PS00108">
    <property type="entry name" value="PROTEIN_KINASE_ST"/>
    <property type="match status" value="1"/>
</dbReference>
<dbReference type="GO" id="GO:0000422">
    <property type="term" value="P:autophagy of mitochondrion"/>
    <property type="evidence" value="ECO:0007669"/>
    <property type="project" value="TreeGrafter"/>
</dbReference>
<dbReference type="InterPro" id="IPR000719">
    <property type="entry name" value="Prot_kinase_dom"/>
</dbReference>
<dbReference type="EC" id="2.7.11.1" evidence="1"/>
<keyword evidence="2 10" id="KW-0808">Transferase</keyword>
<name>A0AAF0J655_9BASI</name>
<dbReference type="GO" id="GO:0000045">
    <property type="term" value="P:autophagosome assembly"/>
    <property type="evidence" value="ECO:0007669"/>
    <property type="project" value="TreeGrafter"/>
</dbReference>
<evidence type="ECO:0000313" key="10">
    <source>
        <dbReference type="EMBL" id="WFD35172.1"/>
    </source>
</evidence>
<keyword evidence="5 7" id="KW-0067">ATP-binding</keyword>
<proteinExistence type="predicted"/>
<dbReference type="SUPFAM" id="SSF56112">
    <property type="entry name" value="Protein kinase-like (PK-like)"/>
    <property type="match status" value="1"/>
</dbReference>
<dbReference type="GO" id="GO:0005829">
    <property type="term" value="C:cytosol"/>
    <property type="evidence" value="ECO:0007669"/>
    <property type="project" value="TreeGrafter"/>
</dbReference>
<organism evidence="10 11">
    <name type="scientific">Malassezia cuniculi</name>
    <dbReference type="NCBI Taxonomy" id="948313"/>
    <lineage>
        <taxon>Eukaryota</taxon>
        <taxon>Fungi</taxon>
        <taxon>Dikarya</taxon>
        <taxon>Basidiomycota</taxon>
        <taxon>Ustilaginomycotina</taxon>
        <taxon>Malasseziomycetes</taxon>
        <taxon>Malasseziales</taxon>
        <taxon>Malasseziaceae</taxon>
        <taxon>Malassezia</taxon>
    </lineage>
</organism>
<evidence type="ECO:0000256" key="6">
    <source>
        <dbReference type="ARBA" id="ARBA00030237"/>
    </source>
</evidence>
<protein>
    <recommendedName>
        <fullName evidence="1">non-specific serine/threonine protein kinase</fullName>
        <ecNumber evidence="1">2.7.11.1</ecNumber>
    </recommendedName>
    <alternativeName>
        <fullName evidence="6">Autophagy-related protein 1</fullName>
    </alternativeName>
</protein>
<dbReference type="InterPro" id="IPR011009">
    <property type="entry name" value="Kinase-like_dom_sf"/>
</dbReference>
<dbReference type="InterPro" id="IPR017441">
    <property type="entry name" value="Protein_kinase_ATP_BS"/>
</dbReference>
<dbReference type="Gene3D" id="3.30.200.20">
    <property type="entry name" value="Phosphorylase Kinase, domain 1"/>
    <property type="match status" value="1"/>
</dbReference>
<dbReference type="InterPro" id="IPR008271">
    <property type="entry name" value="Ser/Thr_kinase_AS"/>
</dbReference>
<keyword evidence="4 10" id="KW-0418">Kinase</keyword>
<evidence type="ECO:0000256" key="8">
    <source>
        <dbReference type="SAM" id="MobiDB-lite"/>
    </source>
</evidence>
<dbReference type="GO" id="GO:0042594">
    <property type="term" value="P:response to starvation"/>
    <property type="evidence" value="ECO:0007669"/>
    <property type="project" value="TreeGrafter"/>
</dbReference>
<dbReference type="PROSITE" id="PS00107">
    <property type="entry name" value="PROTEIN_KINASE_ATP"/>
    <property type="match status" value="1"/>
</dbReference>
<evidence type="ECO:0000256" key="7">
    <source>
        <dbReference type="PROSITE-ProRule" id="PRU10141"/>
    </source>
</evidence>
<feature type="domain" description="Protein kinase" evidence="9">
    <location>
        <begin position="10"/>
        <end position="330"/>
    </location>
</feature>
<dbReference type="PROSITE" id="PS50011">
    <property type="entry name" value="PROTEIN_KINASE_DOM"/>
    <property type="match status" value="1"/>
</dbReference>
<dbReference type="Pfam" id="PF00069">
    <property type="entry name" value="Pkinase"/>
    <property type="match status" value="1"/>
</dbReference>
<dbReference type="GO" id="GO:0010506">
    <property type="term" value="P:regulation of autophagy"/>
    <property type="evidence" value="ECO:0007669"/>
    <property type="project" value="InterPro"/>
</dbReference>
<dbReference type="GO" id="GO:0005776">
    <property type="term" value="C:autophagosome"/>
    <property type="evidence" value="ECO:0007669"/>
    <property type="project" value="TreeGrafter"/>
</dbReference>
<evidence type="ECO:0000256" key="3">
    <source>
        <dbReference type="ARBA" id="ARBA00022741"/>
    </source>
</evidence>
<dbReference type="GO" id="GO:0034045">
    <property type="term" value="C:phagophore assembly site membrane"/>
    <property type="evidence" value="ECO:0007669"/>
    <property type="project" value="TreeGrafter"/>
</dbReference>
<keyword evidence="3 7" id="KW-0547">Nucleotide-binding</keyword>
<feature type="compositionally biased region" description="Polar residues" evidence="8">
    <location>
        <begin position="411"/>
        <end position="425"/>
    </location>
</feature>
<dbReference type="GO" id="GO:0004674">
    <property type="term" value="F:protein serine/threonine kinase activity"/>
    <property type="evidence" value="ECO:0007669"/>
    <property type="project" value="UniProtKB-KW"/>
</dbReference>
<dbReference type="PANTHER" id="PTHR24348">
    <property type="entry name" value="SERINE/THREONINE-PROTEIN KINASE UNC-51-RELATED"/>
    <property type="match status" value="1"/>
</dbReference>
<evidence type="ECO:0000256" key="2">
    <source>
        <dbReference type="ARBA" id="ARBA00022679"/>
    </source>
</evidence>
<evidence type="ECO:0000256" key="1">
    <source>
        <dbReference type="ARBA" id="ARBA00012513"/>
    </source>
</evidence>
<dbReference type="InterPro" id="IPR045269">
    <property type="entry name" value="Atg1-like"/>
</dbReference>
<feature type="compositionally biased region" description="Low complexity" evidence="8">
    <location>
        <begin position="398"/>
        <end position="410"/>
    </location>
</feature>
<dbReference type="EMBL" id="CP119879">
    <property type="protein sequence ID" value="WFD35172.1"/>
    <property type="molecule type" value="Genomic_DNA"/>
</dbReference>
<dbReference type="GO" id="GO:0061709">
    <property type="term" value="P:reticulophagy"/>
    <property type="evidence" value="ECO:0007669"/>
    <property type="project" value="TreeGrafter"/>
</dbReference>
<dbReference type="PANTHER" id="PTHR24348:SF22">
    <property type="entry name" value="NON-SPECIFIC SERINE_THREONINE PROTEIN KINASE"/>
    <property type="match status" value="1"/>
</dbReference>
<keyword evidence="11" id="KW-1185">Reference proteome</keyword>
<feature type="region of interest" description="Disordered" evidence="8">
    <location>
        <begin position="382"/>
        <end position="440"/>
    </location>
</feature>
<gene>
    <name evidence="10" type="primary">ATG1</name>
    <name evidence="10" type="ORF">MCUN1_002022</name>
</gene>
<evidence type="ECO:0000256" key="4">
    <source>
        <dbReference type="ARBA" id="ARBA00022777"/>
    </source>
</evidence>
<sequence>MSNLDHVGPYRIADEVGKGSFAQVYLARHEDAPRELVAIKSVTRSKLSAKLLDNLEVEISILKSVRHPAIVELKDCIYSDEHIHLIMEYCMGGDLSLYIKKRGNVAPWDGDSATNPLAAAHRAMYPHPEDGGINDTMVRSFLAQLASAVQFLRSNDIVHRDIKPQNLLLQLPDAECRRRGHPPEMPQIKVADFGFARSLPAASLAKTLCGSPLYMAPEILRYENYDAKADLWSVGAVLYEMSVGKPPFRASNHVELLRRIELSNDRIKFPDERSEQSLAKDAARRRLNGEPPRPPPHEVAADIKALIRKLLKRHPVERASFSDLFHDPVVLGVPYLRDSLLADGGVSPFEHKMHMSTDETPLALSLPKDQPMDEPLVIEEQSPREQGAFPVSFPPSFPAVTTSASRATSADTPEQDLTSRMQNMPISDAKTRTKPPPSALSRAISMASGRAFGSGSASPTTPTTSISLLNPFPESPDVAKLQGLGQKAYVLRELADARLAEINSDPGAAAECLAIYARAISFLQRGISLTESDSSYDAGIRQLAQWFRASFSEVYDRAVVVRAKCSSEELSGGVQFVDRHIFDKALELARAAALDELENNQAGAEKFLKTWLPRHSLTRRW</sequence>
<dbReference type="GO" id="GO:0034727">
    <property type="term" value="P:piecemeal microautophagy of the nucleus"/>
    <property type="evidence" value="ECO:0007669"/>
    <property type="project" value="TreeGrafter"/>
</dbReference>
<dbReference type="Gene3D" id="1.10.510.10">
    <property type="entry name" value="Transferase(Phosphotransferase) domain 1"/>
    <property type="match status" value="1"/>
</dbReference>
<dbReference type="Proteomes" id="UP001219933">
    <property type="component" value="Chromosome 3"/>
</dbReference>
<dbReference type="AlphaFoldDB" id="A0AAF0J655"/>
<evidence type="ECO:0000259" key="9">
    <source>
        <dbReference type="PROSITE" id="PS50011"/>
    </source>
</evidence>
<dbReference type="GO" id="GO:0005524">
    <property type="term" value="F:ATP binding"/>
    <property type="evidence" value="ECO:0007669"/>
    <property type="project" value="UniProtKB-UniRule"/>
</dbReference>
<dbReference type="Pfam" id="PF12063">
    <property type="entry name" value="ATG1-like_MIT1"/>
    <property type="match status" value="1"/>
</dbReference>
<evidence type="ECO:0000256" key="5">
    <source>
        <dbReference type="ARBA" id="ARBA00022840"/>
    </source>
</evidence>
<feature type="binding site" evidence="7">
    <location>
        <position position="40"/>
    </location>
    <ligand>
        <name>ATP</name>
        <dbReference type="ChEBI" id="CHEBI:30616"/>
    </ligand>
</feature>